<dbReference type="EMBL" id="UFTF01000001">
    <property type="protein sequence ID" value="SUV45407.1"/>
    <property type="molecule type" value="Genomic_DNA"/>
</dbReference>
<sequence length="376" mass="40408">MSKKSLLSCTTAAVIILFGPHNNLQAAGKFKAGKGEIKTASTGATYEELQTLDGGKIYGTNLVIIGNKDTNKPTMEFAVSAKENGSYIELWNTTIKGTDSNIFRGLEAKNNAAIKMTGGSITATAFAVSFFDSRPSGNENMLENVNVSSIGSEPQYEAISAYNSYLTLKNVTASASNALVVRKNAYVTVSGGSFNGQVNANGGGSITLKDNVKITSNEYGLCVKDPESWVQMIGGEITGKGIAALAENKTRITLTDVTIKAGGSGTGVNSINSMIELNGNTEIKDASVGLLVEGIDGQIKVHGSKNNPSKITGNKYALEAEINGHLFAENVTIKANRKCWIALEYRRYFPYPSLWKSNGRLLQISQWLYHKRWFTL</sequence>
<name>A0A380ZEK8_BARDO</name>
<proteinExistence type="predicted"/>
<dbReference type="InterPro" id="IPR012332">
    <property type="entry name" value="Autotransporter_pectin_lyase_C"/>
</dbReference>
<protein>
    <submittedName>
        <fullName evidence="1">Uncharacterized protein</fullName>
    </submittedName>
</protein>
<organism evidence="1 2">
    <name type="scientific">Bartonella doshiae</name>
    <dbReference type="NCBI Taxonomy" id="33044"/>
    <lineage>
        <taxon>Bacteria</taxon>
        <taxon>Pseudomonadati</taxon>
        <taxon>Pseudomonadota</taxon>
        <taxon>Alphaproteobacteria</taxon>
        <taxon>Hyphomicrobiales</taxon>
        <taxon>Bartonellaceae</taxon>
        <taxon>Bartonella</taxon>
    </lineage>
</organism>
<gene>
    <name evidence="1" type="ORF">NCTC12862_01145</name>
</gene>
<reference evidence="1 2" key="1">
    <citation type="submission" date="2018-06" db="EMBL/GenBank/DDBJ databases">
        <authorList>
            <consortium name="Pathogen Informatics"/>
            <person name="Doyle S."/>
        </authorList>
    </citation>
    <scope>NUCLEOTIDE SEQUENCE [LARGE SCALE GENOMIC DNA]</scope>
    <source>
        <strain evidence="1 2">NCTC12862</strain>
    </source>
</reference>
<dbReference type="Gene3D" id="2.160.20.20">
    <property type="match status" value="1"/>
</dbReference>
<evidence type="ECO:0000313" key="1">
    <source>
        <dbReference type="EMBL" id="SUV45407.1"/>
    </source>
</evidence>
<accession>A0A380ZEK8</accession>
<dbReference type="Proteomes" id="UP000254950">
    <property type="component" value="Unassembled WGS sequence"/>
</dbReference>
<dbReference type="AlphaFoldDB" id="A0A380ZEK8"/>
<evidence type="ECO:0000313" key="2">
    <source>
        <dbReference type="Proteomes" id="UP000254950"/>
    </source>
</evidence>